<organism evidence="2 3">
    <name type="scientific">Candidatus Nealsonbacteria bacterium CG23_combo_of_CG06-09_8_20_14_all_37_18</name>
    <dbReference type="NCBI Taxonomy" id="1974720"/>
    <lineage>
        <taxon>Bacteria</taxon>
        <taxon>Candidatus Nealsoniibacteriota</taxon>
    </lineage>
</organism>
<keyword evidence="1" id="KW-0472">Membrane</keyword>
<keyword evidence="1" id="KW-0812">Transmembrane</keyword>
<dbReference type="EMBL" id="PCRQ01000017">
    <property type="protein sequence ID" value="PIP24486.1"/>
    <property type="molecule type" value="Genomic_DNA"/>
</dbReference>
<accession>A0A2G9YZ12</accession>
<keyword evidence="1" id="KW-1133">Transmembrane helix</keyword>
<reference evidence="2 3" key="1">
    <citation type="submission" date="2017-09" db="EMBL/GenBank/DDBJ databases">
        <title>Depth-based differentiation of microbial function through sediment-hosted aquifers and enrichment of novel symbionts in the deep terrestrial subsurface.</title>
        <authorList>
            <person name="Probst A.J."/>
            <person name="Ladd B."/>
            <person name="Jarett J.K."/>
            <person name="Geller-Mcgrath D.E."/>
            <person name="Sieber C.M."/>
            <person name="Emerson J.B."/>
            <person name="Anantharaman K."/>
            <person name="Thomas B.C."/>
            <person name="Malmstrom R."/>
            <person name="Stieglmeier M."/>
            <person name="Klingl A."/>
            <person name="Woyke T."/>
            <person name="Ryan C.M."/>
            <person name="Banfield J.F."/>
        </authorList>
    </citation>
    <scope>NUCLEOTIDE SEQUENCE [LARGE SCALE GENOMIC DNA]</scope>
    <source>
        <strain evidence="2">CG23_combo_of_CG06-09_8_20_14_all_37_18</strain>
    </source>
</reference>
<evidence type="ECO:0000313" key="3">
    <source>
        <dbReference type="Proteomes" id="UP000229952"/>
    </source>
</evidence>
<comment type="caution">
    <text evidence="2">The sequence shown here is derived from an EMBL/GenBank/DDBJ whole genome shotgun (WGS) entry which is preliminary data.</text>
</comment>
<evidence type="ECO:0000256" key="1">
    <source>
        <dbReference type="SAM" id="Phobius"/>
    </source>
</evidence>
<gene>
    <name evidence="2" type="ORF">COX35_00545</name>
</gene>
<name>A0A2G9YZ12_9BACT</name>
<feature type="transmembrane region" description="Helical" evidence="1">
    <location>
        <begin position="146"/>
        <end position="169"/>
    </location>
</feature>
<evidence type="ECO:0000313" key="2">
    <source>
        <dbReference type="EMBL" id="PIP24486.1"/>
    </source>
</evidence>
<proteinExistence type="predicted"/>
<dbReference type="Proteomes" id="UP000229952">
    <property type="component" value="Unassembled WGS sequence"/>
</dbReference>
<sequence>MKKPERNLEDLYLLNKESQRKKIPFLLNDLKRAARRNQLASFDLPLARYVLRTKKNSILLPTGKRKRTRVFFPEQSHRYAAISPKRSYKRLDSLYFSQNKPFSDYSFSLGEKDYFLKELQERYSDFSRYTRDWIGGSLQGPSLARAWNVSIIGAVIFGMVTMTFIYRYLGESVSAKINEEKTKIAVQTESKKGEVLGAEDYATDGAEVEFVTKLLKDYGQNEKEDVLEKEIRKMVKGYPIEEMVPEIVKQDRIIAAFLVSIAKKESNWGKRVPVLNGQDCYNYWGYRGIRKRMGTGGHTCFDSHKDAVDTVAKRLETLIEEYGKDNPEKMVIWKCGSDCNATGGQAAANKWISDVNLYFKKLNKKS</sequence>
<protein>
    <submittedName>
        <fullName evidence="2">Uncharacterized protein</fullName>
    </submittedName>
</protein>
<dbReference type="AlphaFoldDB" id="A0A2G9YZ12"/>